<reference evidence="1" key="1">
    <citation type="journal article" date="2014" name="Int. J. Syst. Evol. Microbiol.">
        <title>Complete genome sequence of Corynebacterium casei LMG S-19264T (=DSM 44701T), isolated from a smear-ripened cheese.</title>
        <authorList>
            <consortium name="US DOE Joint Genome Institute (JGI-PGF)"/>
            <person name="Walter F."/>
            <person name="Albersmeier A."/>
            <person name="Kalinowski J."/>
            <person name="Ruckert C."/>
        </authorList>
    </citation>
    <scope>NUCLEOTIDE SEQUENCE</scope>
    <source>
        <strain evidence="1">CGMCC 1.12997</strain>
    </source>
</reference>
<dbReference type="InterPro" id="IPR011659">
    <property type="entry name" value="WD40"/>
</dbReference>
<organism evidence="1 2">
    <name type="scientific">Edaphobacter dinghuensis</name>
    <dbReference type="NCBI Taxonomy" id="1560005"/>
    <lineage>
        <taxon>Bacteria</taxon>
        <taxon>Pseudomonadati</taxon>
        <taxon>Acidobacteriota</taxon>
        <taxon>Terriglobia</taxon>
        <taxon>Terriglobales</taxon>
        <taxon>Acidobacteriaceae</taxon>
        <taxon>Edaphobacter</taxon>
    </lineage>
</organism>
<evidence type="ECO:0000313" key="2">
    <source>
        <dbReference type="Proteomes" id="UP000647241"/>
    </source>
</evidence>
<dbReference type="Proteomes" id="UP000647241">
    <property type="component" value="Unassembled WGS sequence"/>
</dbReference>
<evidence type="ECO:0000313" key="1">
    <source>
        <dbReference type="EMBL" id="GGG85990.1"/>
    </source>
</evidence>
<accession>A0A917HQL4</accession>
<sequence length="141" mass="16058">MRTAFQSSVANEVALTPYSLNVYEASFLAEREYAFAAVNGMHYPQIFLTDATHLNAPLALGESRYPALSPDGRWMAYSHFEDGVWNLWIRDQQTGVTRRIADEPCNQIQSSWESDSKTLLYSTDCGRSLWFTAVSRRRVIP</sequence>
<dbReference type="AlphaFoldDB" id="A0A917HQL4"/>
<reference evidence="1" key="2">
    <citation type="submission" date="2020-09" db="EMBL/GenBank/DDBJ databases">
        <authorList>
            <person name="Sun Q."/>
            <person name="Zhou Y."/>
        </authorList>
    </citation>
    <scope>NUCLEOTIDE SEQUENCE</scope>
    <source>
        <strain evidence="1">CGMCC 1.12997</strain>
    </source>
</reference>
<evidence type="ECO:0008006" key="3">
    <source>
        <dbReference type="Google" id="ProtNLM"/>
    </source>
</evidence>
<dbReference type="InterPro" id="IPR011042">
    <property type="entry name" value="6-blade_b-propeller_TolB-like"/>
</dbReference>
<keyword evidence="2" id="KW-1185">Reference proteome</keyword>
<comment type="caution">
    <text evidence="1">The sequence shown here is derived from an EMBL/GenBank/DDBJ whole genome shotgun (WGS) entry which is preliminary data.</text>
</comment>
<proteinExistence type="predicted"/>
<dbReference type="EMBL" id="BMGT01000003">
    <property type="protein sequence ID" value="GGG85990.1"/>
    <property type="molecule type" value="Genomic_DNA"/>
</dbReference>
<dbReference type="SUPFAM" id="SSF69304">
    <property type="entry name" value="Tricorn protease N-terminal domain"/>
    <property type="match status" value="1"/>
</dbReference>
<name>A0A917HQL4_9BACT</name>
<dbReference type="Pfam" id="PF07676">
    <property type="entry name" value="PD40"/>
    <property type="match status" value="1"/>
</dbReference>
<gene>
    <name evidence="1" type="ORF">GCM10011585_32370</name>
</gene>
<dbReference type="Gene3D" id="2.120.10.30">
    <property type="entry name" value="TolB, C-terminal domain"/>
    <property type="match status" value="1"/>
</dbReference>
<protein>
    <recommendedName>
        <fullName evidence="3">WD40 repeat protein</fullName>
    </recommendedName>
</protein>